<keyword evidence="4 8" id="KW-1133">Transmembrane helix</keyword>
<feature type="transmembrane region" description="Helical" evidence="8">
    <location>
        <begin position="491"/>
        <end position="513"/>
    </location>
</feature>
<evidence type="ECO:0000256" key="5">
    <source>
        <dbReference type="ARBA" id="ARBA00023043"/>
    </source>
</evidence>
<dbReference type="Proteomes" id="UP001519460">
    <property type="component" value="Unassembled WGS sequence"/>
</dbReference>
<keyword evidence="11" id="KW-1185">Reference proteome</keyword>
<feature type="transmembrane region" description="Helical" evidence="8">
    <location>
        <begin position="352"/>
        <end position="371"/>
    </location>
</feature>
<dbReference type="InterPro" id="IPR001594">
    <property type="entry name" value="Palmitoyltrfase_DHHC"/>
</dbReference>
<dbReference type="InterPro" id="IPR036770">
    <property type="entry name" value="Ankyrin_rpt-contain_sf"/>
</dbReference>
<dbReference type="InterPro" id="IPR002110">
    <property type="entry name" value="Ankyrin_rpt"/>
</dbReference>
<feature type="transmembrane region" description="Helical" evidence="8">
    <location>
        <begin position="318"/>
        <end position="340"/>
    </location>
</feature>
<dbReference type="Gene3D" id="1.25.40.20">
    <property type="entry name" value="Ankyrin repeat-containing domain"/>
    <property type="match status" value="2"/>
</dbReference>
<evidence type="ECO:0000256" key="6">
    <source>
        <dbReference type="ARBA" id="ARBA00023136"/>
    </source>
</evidence>
<evidence type="ECO:0000256" key="7">
    <source>
        <dbReference type="PROSITE-ProRule" id="PRU00023"/>
    </source>
</evidence>
<dbReference type="SMART" id="SM00248">
    <property type="entry name" value="ANK"/>
    <property type="match status" value="4"/>
</dbReference>
<dbReference type="EMBL" id="JACVVK020000050">
    <property type="protein sequence ID" value="KAK7498620.1"/>
    <property type="molecule type" value="Genomic_DNA"/>
</dbReference>
<dbReference type="Pfam" id="PF12796">
    <property type="entry name" value="Ank_2"/>
    <property type="match status" value="1"/>
</dbReference>
<feature type="repeat" description="ANK" evidence="7">
    <location>
        <begin position="85"/>
        <end position="117"/>
    </location>
</feature>
<protein>
    <recommendedName>
        <fullName evidence="8">Palmitoyltransferase</fullName>
        <ecNumber evidence="8">2.3.1.225</ecNumber>
    </recommendedName>
</protein>
<evidence type="ECO:0000313" key="10">
    <source>
        <dbReference type="EMBL" id="KAK7498620.1"/>
    </source>
</evidence>
<evidence type="ECO:0000313" key="11">
    <source>
        <dbReference type="Proteomes" id="UP001519460"/>
    </source>
</evidence>
<comment type="catalytic activity">
    <reaction evidence="8">
        <text>L-cysteinyl-[protein] + hexadecanoyl-CoA = S-hexadecanoyl-L-cysteinyl-[protein] + CoA</text>
        <dbReference type="Rhea" id="RHEA:36683"/>
        <dbReference type="Rhea" id="RHEA-COMP:10131"/>
        <dbReference type="Rhea" id="RHEA-COMP:11032"/>
        <dbReference type="ChEBI" id="CHEBI:29950"/>
        <dbReference type="ChEBI" id="CHEBI:57287"/>
        <dbReference type="ChEBI" id="CHEBI:57379"/>
        <dbReference type="ChEBI" id="CHEBI:74151"/>
        <dbReference type="EC" id="2.3.1.225"/>
    </reaction>
</comment>
<dbReference type="AlphaFoldDB" id="A0ABD0LGP7"/>
<feature type="repeat" description="ANK" evidence="7">
    <location>
        <begin position="153"/>
        <end position="177"/>
    </location>
</feature>
<evidence type="ECO:0000256" key="2">
    <source>
        <dbReference type="ARBA" id="ARBA00022692"/>
    </source>
</evidence>
<feature type="transmembrane region" description="Helical" evidence="8">
    <location>
        <begin position="449"/>
        <end position="471"/>
    </location>
</feature>
<keyword evidence="3" id="KW-0677">Repeat</keyword>
<dbReference type="PROSITE" id="PS50216">
    <property type="entry name" value="DHHC"/>
    <property type="match status" value="1"/>
</dbReference>
<evidence type="ECO:0000256" key="4">
    <source>
        <dbReference type="ARBA" id="ARBA00022989"/>
    </source>
</evidence>
<gene>
    <name evidence="10" type="ORF">BaRGS_00010280</name>
</gene>
<sequence>MAQLMAPSDGNAPSAPSYTYNLLMTAISNFATEQVTKLIQEEPQLVHTYGWHRQTVLHRACLLGHSGIVKILLEAQADVNARNNFNETPLHYACKRGMPPVVHCLLEHGADVFLVDNLGKGVLHHAAEAGSVPVLHMLCAQYPELQLTCQDNNLQTPLHIAVKSAKLETFHYLMRKGRSNLKAVDGDGNWPIHISAQEGYGHMTWSQLCVLGLSALNVSNKHGCTPYQLANMYDTPRHKELIKELEWLKKLPEKSNVKQPAYILWYFYLLAPVLSYSAAILLTRFMTAYHALIFFPAVAGDMWLLKGSGHRLNHVSRWPNPVFAGTFVAGMLHTMLAYMIVVRPHMVEHPLFVWMSYVLAVVILVLFYKLVTVDPGTATQSAQDKVTGKILTILDVGREERKWEEFCVDCEIVKPKFTKHCRLCERCMAGMDHHCLFLLKCVASRNHSLFVWFILCCMTCMIMFLYSVYVYRYRAYAGLSLTETLLEMLAVDAWVLSLVLLNMMSVFWAWSLLMYQCRLIQNGYTAYFQPEFKGDVLTDYEKFMNMLYFLANRRPHIVNPCIDV</sequence>
<dbReference type="EC" id="2.3.1.225" evidence="8"/>
<keyword evidence="8" id="KW-0808">Transferase</keyword>
<comment type="caution">
    <text evidence="10">The sequence shown here is derived from an EMBL/GenBank/DDBJ whole genome shotgun (WGS) entry which is preliminary data.</text>
</comment>
<dbReference type="PANTHER" id="PTHR24161">
    <property type="entry name" value="ANK_REP_REGION DOMAIN-CONTAINING PROTEIN-RELATED"/>
    <property type="match status" value="1"/>
</dbReference>
<evidence type="ECO:0000256" key="1">
    <source>
        <dbReference type="ARBA" id="ARBA00004141"/>
    </source>
</evidence>
<reference evidence="10 11" key="1">
    <citation type="journal article" date="2023" name="Sci. Data">
        <title>Genome assembly of the Korean intertidal mud-creeper Batillaria attramentaria.</title>
        <authorList>
            <person name="Patra A.K."/>
            <person name="Ho P.T."/>
            <person name="Jun S."/>
            <person name="Lee S.J."/>
            <person name="Kim Y."/>
            <person name="Won Y.J."/>
        </authorList>
    </citation>
    <scope>NUCLEOTIDE SEQUENCE [LARGE SCALE GENOMIC DNA]</scope>
    <source>
        <strain evidence="10">Wonlab-2016</strain>
    </source>
</reference>
<keyword evidence="5 7" id="KW-0040">ANK repeat</keyword>
<dbReference type="GO" id="GO:0016020">
    <property type="term" value="C:membrane"/>
    <property type="evidence" value="ECO:0007669"/>
    <property type="project" value="UniProtKB-SubCell"/>
</dbReference>
<evidence type="ECO:0000256" key="8">
    <source>
        <dbReference type="RuleBase" id="RU079119"/>
    </source>
</evidence>
<dbReference type="SUPFAM" id="SSF48403">
    <property type="entry name" value="Ankyrin repeat"/>
    <property type="match status" value="1"/>
</dbReference>
<dbReference type="Pfam" id="PF00023">
    <property type="entry name" value="Ank"/>
    <property type="match status" value="1"/>
</dbReference>
<comment type="similarity">
    <text evidence="8">Belongs to the DHHC palmitoyltransferase family.</text>
</comment>
<dbReference type="GO" id="GO:0019706">
    <property type="term" value="F:protein-cysteine S-palmitoyltransferase activity"/>
    <property type="evidence" value="ECO:0007669"/>
    <property type="project" value="UniProtKB-EC"/>
</dbReference>
<accession>A0ABD0LGP7</accession>
<feature type="domain" description="Palmitoyltransferase DHHC" evidence="9">
    <location>
        <begin position="404"/>
        <end position="527"/>
    </location>
</feature>
<dbReference type="PROSITE" id="PS50297">
    <property type="entry name" value="ANK_REP_REGION"/>
    <property type="match status" value="3"/>
</dbReference>
<dbReference type="PANTHER" id="PTHR24161:SF118">
    <property type="entry name" value="PALMITOYLTRANSFERASE"/>
    <property type="match status" value="1"/>
</dbReference>
<organism evidence="10 11">
    <name type="scientific">Batillaria attramentaria</name>
    <dbReference type="NCBI Taxonomy" id="370345"/>
    <lineage>
        <taxon>Eukaryota</taxon>
        <taxon>Metazoa</taxon>
        <taxon>Spiralia</taxon>
        <taxon>Lophotrochozoa</taxon>
        <taxon>Mollusca</taxon>
        <taxon>Gastropoda</taxon>
        <taxon>Caenogastropoda</taxon>
        <taxon>Sorbeoconcha</taxon>
        <taxon>Cerithioidea</taxon>
        <taxon>Batillariidae</taxon>
        <taxon>Batillaria</taxon>
    </lineage>
</organism>
<dbReference type="Pfam" id="PF01529">
    <property type="entry name" value="DHHC"/>
    <property type="match status" value="1"/>
</dbReference>
<feature type="repeat" description="ANK" evidence="7">
    <location>
        <begin position="52"/>
        <end position="84"/>
    </location>
</feature>
<proteinExistence type="inferred from homology"/>
<dbReference type="PROSITE" id="PS50088">
    <property type="entry name" value="ANK_REPEAT"/>
    <property type="match status" value="3"/>
</dbReference>
<comment type="domain">
    <text evidence="8">The DHHC domain is required for palmitoyltransferase activity.</text>
</comment>
<name>A0ABD0LGP7_9CAEN</name>
<keyword evidence="2 8" id="KW-0812">Transmembrane</keyword>
<keyword evidence="8" id="KW-0012">Acyltransferase</keyword>
<evidence type="ECO:0000256" key="3">
    <source>
        <dbReference type="ARBA" id="ARBA00022737"/>
    </source>
</evidence>
<keyword evidence="6 8" id="KW-0472">Membrane</keyword>
<feature type="transmembrane region" description="Helical" evidence="8">
    <location>
        <begin position="263"/>
        <end position="282"/>
    </location>
</feature>
<evidence type="ECO:0000259" key="9">
    <source>
        <dbReference type="Pfam" id="PF01529"/>
    </source>
</evidence>
<comment type="subcellular location">
    <subcellularLocation>
        <location evidence="1">Membrane</location>
        <topology evidence="1">Multi-pass membrane protein</topology>
    </subcellularLocation>
</comment>